<keyword evidence="4 6" id="KW-1133">Transmembrane helix</keyword>
<accession>A0A1B2E1U5</accession>
<feature type="transmembrane region" description="Helical" evidence="6">
    <location>
        <begin position="269"/>
        <end position="288"/>
    </location>
</feature>
<dbReference type="InterPro" id="IPR035906">
    <property type="entry name" value="MetI-like_sf"/>
</dbReference>
<proteinExistence type="inferred from homology"/>
<evidence type="ECO:0000256" key="6">
    <source>
        <dbReference type="RuleBase" id="RU363032"/>
    </source>
</evidence>
<evidence type="ECO:0000256" key="2">
    <source>
        <dbReference type="ARBA" id="ARBA00022448"/>
    </source>
</evidence>
<protein>
    <submittedName>
        <fullName evidence="8">ABC transporter permease</fullName>
    </submittedName>
</protein>
<dbReference type="KEGG" id="pib:BBD41_15680"/>
<feature type="transmembrane region" description="Helical" evidence="6">
    <location>
        <begin position="6"/>
        <end position="29"/>
    </location>
</feature>
<evidence type="ECO:0000259" key="7">
    <source>
        <dbReference type="PROSITE" id="PS50928"/>
    </source>
</evidence>
<dbReference type="RefSeq" id="WP_099478154.1">
    <property type="nucleotide sequence ID" value="NZ_CP016809.1"/>
</dbReference>
<comment type="subcellular location">
    <subcellularLocation>
        <location evidence="6">Cell membrane</location>
        <topology evidence="6">Multi-pass membrane protein</topology>
    </subcellularLocation>
    <subcellularLocation>
        <location evidence="1">Membrane</location>
        <topology evidence="1">Multi-pass membrane protein</topology>
    </subcellularLocation>
</comment>
<evidence type="ECO:0000256" key="1">
    <source>
        <dbReference type="ARBA" id="ARBA00004141"/>
    </source>
</evidence>
<dbReference type="CDD" id="cd06261">
    <property type="entry name" value="TM_PBP2"/>
    <property type="match status" value="1"/>
</dbReference>
<dbReference type="Pfam" id="PF00528">
    <property type="entry name" value="BPD_transp_1"/>
    <property type="match status" value="1"/>
</dbReference>
<gene>
    <name evidence="8" type="ORF">BBD41_15680</name>
</gene>
<keyword evidence="3 6" id="KW-0812">Transmembrane</keyword>
<feature type="transmembrane region" description="Helical" evidence="6">
    <location>
        <begin position="83"/>
        <end position="104"/>
    </location>
</feature>
<dbReference type="PANTHER" id="PTHR43839">
    <property type="entry name" value="OPPC IN A BINDING PROTEIN-DEPENDENT TRANSPORT SYSTEM"/>
    <property type="match status" value="1"/>
</dbReference>
<dbReference type="SUPFAM" id="SSF161098">
    <property type="entry name" value="MetI-like"/>
    <property type="match status" value="1"/>
</dbReference>
<evidence type="ECO:0000256" key="4">
    <source>
        <dbReference type="ARBA" id="ARBA00022989"/>
    </source>
</evidence>
<dbReference type="InterPro" id="IPR000515">
    <property type="entry name" value="MetI-like"/>
</dbReference>
<feature type="transmembrane region" description="Helical" evidence="6">
    <location>
        <begin position="124"/>
        <end position="143"/>
    </location>
</feature>
<dbReference type="AlphaFoldDB" id="A0A1B2E1U5"/>
<dbReference type="GO" id="GO:0005886">
    <property type="term" value="C:plasma membrane"/>
    <property type="evidence" value="ECO:0007669"/>
    <property type="project" value="UniProtKB-SubCell"/>
</dbReference>
<reference evidence="8" key="1">
    <citation type="submission" date="2016-08" db="EMBL/GenBank/DDBJ databases">
        <title>Complete Genome Seqeunce of Paenibacillus sp. nov. IHBB 9852 from high altitute lake of Indian trans-Himalayas.</title>
        <authorList>
            <person name="Kiran S."/>
            <person name="Swarnkar M.K."/>
            <person name="Rana A."/>
            <person name="Tewari R."/>
            <person name="Gulati A."/>
        </authorList>
    </citation>
    <scope>NUCLEOTIDE SEQUENCE [LARGE SCALE GENOMIC DNA]</scope>
    <source>
        <strain evidence="8">IHBB 9852</strain>
    </source>
</reference>
<evidence type="ECO:0000256" key="5">
    <source>
        <dbReference type="ARBA" id="ARBA00023136"/>
    </source>
</evidence>
<evidence type="ECO:0000313" key="8">
    <source>
        <dbReference type="EMBL" id="ANY73901.1"/>
    </source>
</evidence>
<dbReference type="Gene3D" id="1.10.3720.10">
    <property type="entry name" value="MetI-like"/>
    <property type="match status" value="1"/>
</dbReference>
<organism evidence="8">
    <name type="scientific">Paenibacillus ihbetae</name>
    <dbReference type="NCBI Taxonomy" id="1870820"/>
    <lineage>
        <taxon>Bacteria</taxon>
        <taxon>Bacillati</taxon>
        <taxon>Bacillota</taxon>
        <taxon>Bacilli</taxon>
        <taxon>Bacillales</taxon>
        <taxon>Paenibacillaceae</taxon>
        <taxon>Paenibacillus</taxon>
    </lineage>
</organism>
<sequence length="299" mass="33941">MRNIPLWLGGTLLAFLVFVAFVGPHLPFIDADLSKERSRWVMKNGEEKLVLPAFKPSSKNLLGTDKEGVDNLSRLVVGAKETILFVLAIAAVRYIIAVPLGIMARKKTGFCHRLITFWNQLFSYMPPVFASALLLALPFLLFAQYRLAWAILILASVEVGRVAVTVQEQAYKLSREPYMEASSALGLRTRTLTKNYYVPIMFPEMVVNFCLDMGKVLLLLGQLAIVNIFLGHEWKEVDYYTMEFVETGLNWATILARHRTDIFLGKFEYVFYPACAMMIAIVTFNLLAEGLRRRFQVRG</sequence>
<evidence type="ECO:0000256" key="3">
    <source>
        <dbReference type="ARBA" id="ARBA00022692"/>
    </source>
</evidence>
<dbReference type="PANTHER" id="PTHR43839:SF3">
    <property type="entry name" value="OLIGOPEPTIDE ABC TRANSPORTER, PERMEASE PROTEIN"/>
    <property type="match status" value="1"/>
</dbReference>
<keyword evidence="2 6" id="KW-0813">Transport</keyword>
<comment type="similarity">
    <text evidence="6">Belongs to the binding-protein-dependent transport system permease family.</text>
</comment>
<dbReference type="GO" id="GO:0055085">
    <property type="term" value="P:transmembrane transport"/>
    <property type="evidence" value="ECO:0007669"/>
    <property type="project" value="InterPro"/>
</dbReference>
<dbReference type="PROSITE" id="PS50928">
    <property type="entry name" value="ABC_TM1"/>
    <property type="match status" value="1"/>
</dbReference>
<feature type="domain" description="ABC transmembrane type-1" evidence="7">
    <location>
        <begin position="79"/>
        <end position="288"/>
    </location>
</feature>
<dbReference type="EMBL" id="CP016809">
    <property type="protein sequence ID" value="ANY73901.1"/>
    <property type="molecule type" value="Genomic_DNA"/>
</dbReference>
<name>A0A1B2E1U5_9BACL</name>
<keyword evidence="5 6" id="KW-0472">Membrane</keyword>